<dbReference type="RefSeq" id="WP_065790278.1">
    <property type="nucleotide sequence ID" value="NZ_MAUJ01000002.1"/>
</dbReference>
<proteinExistence type="predicted"/>
<dbReference type="AlphaFoldDB" id="A0A1C0TSG2"/>
<dbReference type="OrthoDB" id="5701613at2"/>
<feature type="transmembrane region" description="Helical" evidence="1">
    <location>
        <begin position="125"/>
        <end position="146"/>
    </location>
</feature>
<evidence type="ECO:0000313" key="3">
    <source>
        <dbReference type="Proteomes" id="UP000093366"/>
    </source>
</evidence>
<keyword evidence="1" id="KW-1133">Transmembrane helix</keyword>
<keyword evidence="1" id="KW-0812">Transmembrane</keyword>
<keyword evidence="1" id="KW-0472">Membrane</keyword>
<dbReference type="EMBL" id="MAUJ01000002">
    <property type="protein sequence ID" value="OCQ22074.1"/>
    <property type="molecule type" value="Genomic_DNA"/>
</dbReference>
<evidence type="ECO:0000313" key="2">
    <source>
        <dbReference type="EMBL" id="OCQ22074.1"/>
    </source>
</evidence>
<organism evidence="2 3">
    <name type="scientific">Pseudoalteromonas luteoviolacea</name>
    <dbReference type="NCBI Taxonomy" id="43657"/>
    <lineage>
        <taxon>Bacteria</taxon>
        <taxon>Pseudomonadati</taxon>
        <taxon>Pseudomonadota</taxon>
        <taxon>Gammaproteobacteria</taxon>
        <taxon>Alteromonadales</taxon>
        <taxon>Pseudoalteromonadaceae</taxon>
        <taxon>Pseudoalteromonas</taxon>
    </lineage>
</organism>
<sequence length="307" mass="35089">MITLKQVSMFTLYLIIFLTIFNLSNKYTISENILRDIQSVKLRVAIDRSSLSLEDPNLNYSGDEEALGEYIYSLNEILSEQQSRVRLTTVSSKELHAKEHEVVEVLSGTTHETYLMFSVDESHKLPFYIIPFMFSLLNFAALKSIARHRVKSLKTKNIAPAEQKKPILHIDLYSKALHLSNNKEVKVQLANKPMCFYLALIEYCEANPEASLNQNKELPEELLELADKYFHRLISLGHTIRKRPNFSNSLEKTLSEIRAAMDELLANTPELKAKYYPPKAHGEGSRSKLHSYALSNITLDDVEIVGK</sequence>
<evidence type="ECO:0000256" key="1">
    <source>
        <dbReference type="SAM" id="Phobius"/>
    </source>
</evidence>
<dbReference type="Proteomes" id="UP000093366">
    <property type="component" value="Unassembled WGS sequence"/>
</dbReference>
<comment type="caution">
    <text evidence="2">The sequence shown here is derived from an EMBL/GenBank/DDBJ whole genome shotgun (WGS) entry which is preliminary data.</text>
</comment>
<protein>
    <submittedName>
        <fullName evidence="2">Uncharacterized protein</fullName>
    </submittedName>
</protein>
<reference evidence="3" key="1">
    <citation type="submission" date="2016-07" db="EMBL/GenBank/DDBJ databases">
        <authorList>
            <person name="Florea S."/>
            <person name="Webb J.S."/>
            <person name="Jaromczyk J."/>
            <person name="Schardl C.L."/>
        </authorList>
    </citation>
    <scope>NUCLEOTIDE SEQUENCE [LARGE SCALE GENOMIC DNA]</scope>
    <source>
        <strain evidence="3">IPB1</strain>
    </source>
</reference>
<feature type="transmembrane region" description="Helical" evidence="1">
    <location>
        <begin position="7"/>
        <end position="24"/>
    </location>
</feature>
<accession>A0A1C0TSG2</accession>
<name>A0A1C0TSG2_9GAMM</name>
<gene>
    <name evidence="2" type="ORF">A7985_09755</name>
</gene>